<dbReference type="GO" id="GO:0005829">
    <property type="term" value="C:cytosol"/>
    <property type="evidence" value="ECO:0007669"/>
    <property type="project" value="TreeGrafter"/>
</dbReference>
<organism evidence="3 4">
    <name type="scientific">Vibrio nigripulchritudo SOn1</name>
    <dbReference type="NCBI Taxonomy" id="1238450"/>
    <lineage>
        <taxon>Bacteria</taxon>
        <taxon>Pseudomonadati</taxon>
        <taxon>Pseudomonadota</taxon>
        <taxon>Gammaproteobacteria</taxon>
        <taxon>Vibrionales</taxon>
        <taxon>Vibrionaceae</taxon>
        <taxon>Vibrio</taxon>
    </lineage>
</organism>
<dbReference type="InterPro" id="IPR037171">
    <property type="entry name" value="NagB/RpiA_transferase-like"/>
</dbReference>
<dbReference type="GO" id="GO:0019262">
    <property type="term" value="P:N-acetylneuraminate catabolic process"/>
    <property type="evidence" value="ECO:0007669"/>
    <property type="project" value="TreeGrafter"/>
</dbReference>
<accession>A0AAV2VUJ5</accession>
<evidence type="ECO:0000313" key="4">
    <source>
        <dbReference type="Proteomes" id="UP000018211"/>
    </source>
</evidence>
<evidence type="ECO:0000313" key="3">
    <source>
        <dbReference type="EMBL" id="CCO48063.1"/>
    </source>
</evidence>
<name>A0AAV2VUJ5_9VIBR</name>
<sequence>MNITHLKTHQDVSTYVARQLTAQVQLNPACRIILASGGTPSDAYQIAAEQLLYTDTSRVTIIKLDEWVGLPEGNGSSCEYQLQREVIRPWGIEPHHYLSLDGSATPIEDEAKRVRERLADMPSSSLCILGLGLNGHIGFLEPSHSLPHRTSVVELHPMSKKHPMVNNQYDVEFGITIGVGDIMECDKVILVVTGKHKQQILSKLLDSDITTLLPASLLKLHPNVEIVADDEALLLD</sequence>
<dbReference type="GO" id="GO:0042802">
    <property type="term" value="F:identical protein binding"/>
    <property type="evidence" value="ECO:0007669"/>
    <property type="project" value="TreeGrafter"/>
</dbReference>
<dbReference type="EMBL" id="CAOF01000137">
    <property type="protein sequence ID" value="CCO48063.1"/>
    <property type="molecule type" value="Genomic_DNA"/>
</dbReference>
<dbReference type="Pfam" id="PF01182">
    <property type="entry name" value="Glucosamine_iso"/>
    <property type="match status" value="1"/>
</dbReference>
<dbReference type="InterPro" id="IPR004547">
    <property type="entry name" value="Glucosamine6P_isomerase"/>
</dbReference>
<evidence type="ECO:0000259" key="2">
    <source>
        <dbReference type="Pfam" id="PF01182"/>
    </source>
</evidence>
<dbReference type="PANTHER" id="PTHR11280">
    <property type="entry name" value="GLUCOSAMINE-6-PHOSPHATE ISOMERASE"/>
    <property type="match status" value="1"/>
</dbReference>
<dbReference type="GO" id="GO:0005975">
    <property type="term" value="P:carbohydrate metabolic process"/>
    <property type="evidence" value="ECO:0007669"/>
    <property type="project" value="InterPro"/>
</dbReference>
<protein>
    <submittedName>
        <fullName evidence="3">Glucosamine-6-phosphate deaminase</fullName>
        <ecNumber evidence="3">3.5.99.6</ecNumber>
    </submittedName>
</protein>
<comment type="caution">
    <text evidence="3">The sequence shown here is derived from an EMBL/GenBank/DDBJ whole genome shotgun (WGS) entry which is preliminary data.</text>
</comment>
<reference evidence="3 4" key="1">
    <citation type="journal article" date="2013" name="ISME J.">
        <title>Comparative genomics of pathogenic lineages of Vibrio nigripulchritudo identifies virulence-associated traits.</title>
        <authorList>
            <person name="Goudenege D."/>
            <person name="Labreuche Y."/>
            <person name="Krin E."/>
            <person name="Ansquer D."/>
            <person name="Mangenot S."/>
            <person name="Calteau A."/>
            <person name="Medigue C."/>
            <person name="Mazel D."/>
            <person name="Polz M.F."/>
            <person name="Le Roux F."/>
        </authorList>
    </citation>
    <scope>NUCLEOTIDE SEQUENCE [LARGE SCALE GENOMIC DNA]</scope>
    <source>
        <strain evidence="3 4">SOn1</strain>
    </source>
</reference>
<dbReference type="Gene3D" id="3.40.50.1360">
    <property type="match status" value="1"/>
</dbReference>
<dbReference type="GO" id="GO:0006043">
    <property type="term" value="P:glucosamine catabolic process"/>
    <property type="evidence" value="ECO:0007669"/>
    <property type="project" value="TreeGrafter"/>
</dbReference>
<dbReference type="EC" id="3.5.99.6" evidence="3"/>
<proteinExistence type="predicted"/>
<dbReference type="GO" id="GO:0004342">
    <property type="term" value="F:glucosamine-6-phosphate deaminase activity"/>
    <property type="evidence" value="ECO:0007669"/>
    <property type="project" value="UniProtKB-EC"/>
</dbReference>
<dbReference type="SUPFAM" id="SSF100950">
    <property type="entry name" value="NagB/RpiA/CoA transferase-like"/>
    <property type="match status" value="1"/>
</dbReference>
<dbReference type="InterPro" id="IPR006148">
    <property type="entry name" value="Glc/Gal-6P_isomerase"/>
</dbReference>
<dbReference type="AlphaFoldDB" id="A0AAV2VUJ5"/>
<keyword evidence="1 3" id="KW-0378">Hydrolase</keyword>
<gene>
    <name evidence="3" type="ORF">VIBNISOn1_450026</name>
</gene>
<dbReference type="Proteomes" id="UP000018211">
    <property type="component" value="Unassembled WGS sequence"/>
</dbReference>
<feature type="domain" description="Glucosamine/galactosamine-6-phosphate isomerase" evidence="2">
    <location>
        <begin position="10"/>
        <end position="219"/>
    </location>
</feature>
<dbReference type="RefSeq" id="WP_022590978.1">
    <property type="nucleotide sequence ID" value="NZ_LK391965.1"/>
</dbReference>
<evidence type="ECO:0000256" key="1">
    <source>
        <dbReference type="ARBA" id="ARBA00022801"/>
    </source>
</evidence>
<dbReference type="PANTHER" id="PTHR11280:SF5">
    <property type="entry name" value="GLUCOSAMINE-6-PHOSPHATE ISOMERASE"/>
    <property type="match status" value="1"/>
</dbReference>
<dbReference type="GO" id="GO:0006046">
    <property type="term" value="P:N-acetylglucosamine catabolic process"/>
    <property type="evidence" value="ECO:0007669"/>
    <property type="project" value="TreeGrafter"/>
</dbReference>